<evidence type="ECO:0000313" key="2">
    <source>
        <dbReference type="Proteomes" id="UP001057498"/>
    </source>
</evidence>
<keyword evidence="2" id="KW-1185">Reference proteome</keyword>
<name>A0ABM7YS93_9BURK</name>
<dbReference type="InterPro" id="IPR029069">
    <property type="entry name" value="HotDog_dom_sf"/>
</dbReference>
<dbReference type="Gene3D" id="3.10.129.10">
    <property type="entry name" value="Hotdog Thioesterase"/>
    <property type="match status" value="1"/>
</dbReference>
<proteinExistence type="predicted"/>
<dbReference type="Proteomes" id="UP001057498">
    <property type="component" value="Chromosome"/>
</dbReference>
<sequence length="151" mass="15992">MTGPAVLLDAAGIAALIPHSGRMCLLEQLVAWDDGRIQCRTRSHHAADHPLRSDSGLLACHAIEYAAQAMALHGGLLAQAAGGVATPGYLASVRGVQLHRWRLDDLPGPLDVQAERLAGDERQLLYAFTVRHDGQAVAEGRAAVVLNTPLP</sequence>
<evidence type="ECO:0000313" key="1">
    <source>
        <dbReference type="EMBL" id="BDI07469.1"/>
    </source>
</evidence>
<dbReference type="SUPFAM" id="SSF54637">
    <property type="entry name" value="Thioesterase/thiol ester dehydrase-isomerase"/>
    <property type="match status" value="1"/>
</dbReference>
<protein>
    <submittedName>
        <fullName evidence="1">Phosphotransferase</fullName>
    </submittedName>
</protein>
<dbReference type="RefSeq" id="WP_310742555.1">
    <property type="nucleotide sequence ID" value="NZ_AP025730.1"/>
</dbReference>
<dbReference type="Pfam" id="PF22817">
    <property type="entry name" value="ApeP-like"/>
    <property type="match status" value="1"/>
</dbReference>
<accession>A0ABM7YS93</accession>
<organism evidence="1 2">
    <name type="scientific">Sphaerotilus microaerophilus</name>
    <dbReference type="NCBI Taxonomy" id="2914710"/>
    <lineage>
        <taxon>Bacteria</taxon>
        <taxon>Pseudomonadati</taxon>
        <taxon>Pseudomonadota</taxon>
        <taxon>Betaproteobacteria</taxon>
        <taxon>Burkholderiales</taxon>
        <taxon>Sphaerotilaceae</taxon>
        <taxon>Sphaerotilus</taxon>
    </lineage>
</organism>
<reference evidence="1" key="1">
    <citation type="submission" date="2022-04" db="EMBL/GenBank/DDBJ databases">
        <title>Whole genome sequence of Sphaerotilus sp. FB-5.</title>
        <authorList>
            <person name="Takeda M."/>
            <person name="Narihara S."/>
            <person name="Akimoto M."/>
            <person name="Akimoto R."/>
            <person name="Nishiyashiki S."/>
            <person name="Murakami T."/>
        </authorList>
    </citation>
    <scope>NUCLEOTIDE SEQUENCE</scope>
    <source>
        <strain evidence="1">FB-5</strain>
    </source>
</reference>
<dbReference type="InterPro" id="IPR016776">
    <property type="entry name" value="ApeP-like_dehydratase"/>
</dbReference>
<dbReference type="EMBL" id="AP025730">
    <property type="protein sequence ID" value="BDI07469.1"/>
    <property type="molecule type" value="Genomic_DNA"/>
</dbReference>
<gene>
    <name evidence="1" type="ORF">CATMQ487_44390</name>
</gene>